<dbReference type="SUPFAM" id="SSF51735">
    <property type="entry name" value="NAD(P)-binding Rossmann-fold domains"/>
    <property type="match status" value="1"/>
</dbReference>
<accession>A0ABU7LPM4</accession>
<gene>
    <name evidence="2" type="ORF">V0U79_05735</name>
</gene>
<dbReference type="RefSeq" id="WP_330198520.1">
    <property type="nucleotide sequence ID" value="NZ_JAZDRP010000003.1"/>
</dbReference>
<dbReference type="InterPro" id="IPR020904">
    <property type="entry name" value="Sc_DH/Rdtase_CS"/>
</dbReference>
<sequence length="240" mass="25483">MKEDALSDLKILVTGGTRGIGKAIAERLASGGARVDVTGTRPDGEAPEGCGYHGVDFSDRVAIDAFAQKIAEAGYDGLVNNAGVNKIGPFAEIDPADFDWIHQINVVAPFRLCQAVLPGMKARGFGRIVTLSSIWGHISKEFRASYSTSKFGVDGMTAALSAEVAEHGILANCVAPGFIDTELTRRVLGEDGIAELVQKVPARRLGKPQDVANLIAWLVSRENAYVTGQNILIDGGFTRT</sequence>
<dbReference type="PROSITE" id="PS00061">
    <property type="entry name" value="ADH_SHORT"/>
    <property type="match status" value="1"/>
</dbReference>
<comment type="similarity">
    <text evidence="1">Belongs to the short-chain dehydrogenases/reductases (SDR) family.</text>
</comment>
<keyword evidence="3" id="KW-1185">Reference proteome</keyword>
<dbReference type="InterPro" id="IPR036291">
    <property type="entry name" value="NAD(P)-bd_dom_sf"/>
</dbReference>
<dbReference type="CDD" id="cd05233">
    <property type="entry name" value="SDR_c"/>
    <property type="match status" value="1"/>
</dbReference>
<protein>
    <submittedName>
        <fullName evidence="2">SDR family NAD(P)-dependent oxidoreductase</fullName>
    </submittedName>
</protein>
<evidence type="ECO:0000313" key="3">
    <source>
        <dbReference type="Proteomes" id="UP001354971"/>
    </source>
</evidence>
<reference evidence="2 3" key="1">
    <citation type="submission" date="2024-01" db="EMBL/GenBank/DDBJ databases">
        <title>Hyphobacterium bacterium isolated from marine sediment.</title>
        <authorList>
            <person name="Zhao S."/>
        </authorList>
    </citation>
    <scope>NUCLEOTIDE SEQUENCE [LARGE SCALE GENOMIC DNA]</scope>
    <source>
        <strain evidence="3">HN65</strain>
    </source>
</reference>
<organism evidence="2 3">
    <name type="scientific">Hyphobacterium lacteum</name>
    <dbReference type="NCBI Taxonomy" id="3116575"/>
    <lineage>
        <taxon>Bacteria</taxon>
        <taxon>Pseudomonadati</taxon>
        <taxon>Pseudomonadota</taxon>
        <taxon>Alphaproteobacteria</taxon>
        <taxon>Maricaulales</taxon>
        <taxon>Maricaulaceae</taxon>
        <taxon>Hyphobacterium</taxon>
    </lineage>
</organism>
<dbReference type="InterPro" id="IPR002347">
    <property type="entry name" value="SDR_fam"/>
</dbReference>
<evidence type="ECO:0000256" key="1">
    <source>
        <dbReference type="ARBA" id="ARBA00006484"/>
    </source>
</evidence>
<proteinExistence type="inferred from homology"/>
<dbReference type="InterPro" id="IPR050259">
    <property type="entry name" value="SDR"/>
</dbReference>
<comment type="caution">
    <text evidence="2">The sequence shown here is derived from an EMBL/GenBank/DDBJ whole genome shotgun (WGS) entry which is preliminary data.</text>
</comment>
<name>A0ABU7LPM4_9PROT</name>
<dbReference type="EMBL" id="JAZDRP010000003">
    <property type="protein sequence ID" value="MEE2525860.1"/>
    <property type="molecule type" value="Genomic_DNA"/>
</dbReference>
<dbReference type="PANTHER" id="PTHR42879">
    <property type="entry name" value="3-OXOACYL-(ACYL-CARRIER-PROTEIN) REDUCTASE"/>
    <property type="match status" value="1"/>
</dbReference>
<dbReference type="PRINTS" id="PR00081">
    <property type="entry name" value="GDHRDH"/>
</dbReference>
<dbReference type="PANTHER" id="PTHR42879:SF2">
    <property type="entry name" value="3-OXOACYL-[ACYL-CARRIER-PROTEIN] REDUCTASE FABG"/>
    <property type="match status" value="1"/>
</dbReference>
<dbReference type="PRINTS" id="PR00080">
    <property type="entry name" value="SDRFAMILY"/>
</dbReference>
<dbReference type="Pfam" id="PF13561">
    <property type="entry name" value="adh_short_C2"/>
    <property type="match status" value="1"/>
</dbReference>
<dbReference type="Gene3D" id="3.40.50.720">
    <property type="entry name" value="NAD(P)-binding Rossmann-like Domain"/>
    <property type="match status" value="1"/>
</dbReference>
<evidence type="ECO:0000313" key="2">
    <source>
        <dbReference type="EMBL" id="MEE2525860.1"/>
    </source>
</evidence>
<dbReference type="Proteomes" id="UP001354971">
    <property type="component" value="Unassembled WGS sequence"/>
</dbReference>